<gene>
    <name evidence="1" type="ORF">M2272_005149</name>
</gene>
<reference evidence="1 2" key="1">
    <citation type="submission" date="2023-04" db="EMBL/GenBank/DDBJ databases">
        <title>Forest soil microbial communities from Buena Vista Peninsula, Colon Province, Panama.</title>
        <authorList>
            <person name="Bouskill N."/>
        </authorList>
    </citation>
    <scope>NUCLEOTIDE SEQUENCE [LARGE SCALE GENOMIC DNA]</scope>
    <source>
        <strain evidence="1 2">AC80</strain>
    </source>
</reference>
<dbReference type="RefSeq" id="WP_280835068.1">
    <property type="nucleotide sequence ID" value="NZ_JARXVE010000011.1"/>
</dbReference>
<sequence length="245" mass="27504">MTSTAPDLLDTVIPAHGDLGRWRALDQLTAKVSAGGALWGLKGQPGILDDYTLTLTPNVQSATLAPFAAPDLRATYTPERVAIETVDGRLVEERTNPRASFSGHTLQTPWDRLHAAYFAGYAMWNYLTEPFAWAEPGFSTVELEPWQEDGETWRRLQVTFPDRIATHSRVQTYYIDAQGLIRRHDYRVDILGPAKTDSAHYTWDHQTFDGFVFPTRHSVHPTDENGRKVAEPVIISIDLEDIALS</sequence>
<organism evidence="1 2">
    <name type="scientific">Mycolicibacterium frederiksbergense</name>
    <dbReference type="NCBI Taxonomy" id="117567"/>
    <lineage>
        <taxon>Bacteria</taxon>
        <taxon>Bacillati</taxon>
        <taxon>Actinomycetota</taxon>
        <taxon>Actinomycetes</taxon>
        <taxon>Mycobacteriales</taxon>
        <taxon>Mycobacteriaceae</taxon>
        <taxon>Mycolicibacterium</taxon>
    </lineage>
</organism>
<name>A0ABT6L7Z8_9MYCO</name>
<evidence type="ECO:0000313" key="1">
    <source>
        <dbReference type="EMBL" id="MDH6198490.1"/>
    </source>
</evidence>
<dbReference type="Proteomes" id="UP001160130">
    <property type="component" value="Unassembled WGS sequence"/>
</dbReference>
<comment type="caution">
    <text evidence="1">The sequence shown here is derived from an EMBL/GenBank/DDBJ whole genome shotgun (WGS) entry which is preliminary data.</text>
</comment>
<accession>A0ABT6L7Z8</accession>
<proteinExistence type="predicted"/>
<protein>
    <submittedName>
        <fullName evidence="1">Uncharacterized protein</fullName>
    </submittedName>
</protein>
<evidence type="ECO:0000313" key="2">
    <source>
        <dbReference type="Proteomes" id="UP001160130"/>
    </source>
</evidence>
<keyword evidence="2" id="KW-1185">Reference proteome</keyword>
<dbReference type="EMBL" id="JARXVE010000011">
    <property type="protein sequence ID" value="MDH6198490.1"/>
    <property type="molecule type" value="Genomic_DNA"/>
</dbReference>